<accession>A0A510VQB9</accession>
<dbReference type="InterPro" id="IPR002734">
    <property type="entry name" value="RibDG_C"/>
</dbReference>
<comment type="caution">
    <text evidence="5">The sequence shown here is derived from an EMBL/GenBank/DDBJ whole genome shotgun (WGS) entry which is preliminary data.</text>
</comment>
<gene>
    <name evidence="5" type="ORF">LSI01_14550</name>
</gene>
<dbReference type="Gene3D" id="3.40.430.10">
    <property type="entry name" value="Dihydrofolate Reductase, subunit A"/>
    <property type="match status" value="1"/>
</dbReference>
<organism evidence="5 6">
    <name type="scientific">Furfurilactobacillus siliginis</name>
    <dbReference type="NCBI Taxonomy" id="348151"/>
    <lineage>
        <taxon>Bacteria</taxon>
        <taxon>Bacillati</taxon>
        <taxon>Bacillota</taxon>
        <taxon>Bacilli</taxon>
        <taxon>Lactobacillales</taxon>
        <taxon>Lactobacillaceae</taxon>
        <taxon>Furfurilactobacillus</taxon>
    </lineage>
</organism>
<keyword evidence="3" id="KW-0560">Oxidoreductase</keyword>
<feature type="domain" description="Bacterial bifunctional deaminase-reductase C-terminal" evidence="4">
    <location>
        <begin position="2"/>
        <end position="177"/>
    </location>
</feature>
<dbReference type="InterPro" id="IPR050765">
    <property type="entry name" value="Riboflavin_Biosynth_HTPR"/>
</dbReference>
<evidence type="ECO:0000256" key="2">
    <source>
        <dbReference type="ARBA" id="ARBA00022857"/>
    </source>
</evidence>
<dbReference type="EMBL" id="BJUD01000034">
    <property type="protein sequence ID" value="GEK29144.1"/>
    <property type="molecule type" value="Genomic_DNA"/>
</dbReference>
<evidence type="ECO:0000313" key="5">
    <source>
        <dbReference type="EMBL" id="GEK29144.1"/>
    </source>
</evidence>
<name>A0A510VQB9_9LACO</name>
<dbReference type="OrthoDB" id="9800865at2"/>
<protein>
    <recommendedName>
        <fullName evidence="4">Bacterial bifunctional deaminase-reductase C-terminal domain-containing protein</fullName>
    </recommendedName>
</protein>
<proteinExistence type="predicted"/>
<reference evidence="5 6" key="1">
    <citation type="submission" date="2019-07" db="EMBL/GenBank/DDBJ databases">
        <title>Whole genome shotgun sequence of Lactobacillus siliginis NBRC 101315.</title>
        <authorList>
            <person name="Hosoyama A."/>
            <person name="Uohara A."/>
            <person name="Ohji S."/>
            <person name="Ichikawa N."/>
        </authorList>
    </citation>
    <scope>NUCLEOTIDE SEQUENCE [LARGE SCALE GENOMIC DNA]</scope>
    <source>
        <strain evidence="5 6">NBRC 101315</strain>
    </source>
</reference>
<dbReference type="Proteomes" id="UP000321429">
    <property type="component" value="Unassembled WGS sequence"/>
</dbReference>
<evidence type="ECO:0000256" key="1">
    <source>
        <dbReference type="ARBA" id="ARBA00005104"/>
    </source>
</evidence>
<dbReference type="AlphaFoldDB" id="A0A510VQB9"/>
<evidence type="ECO:0000259" key="4">
    <source>
        <dbReference type="Pfam" id="PF01872"/>
    </source>
</evidence>
<dbReference type="SUPFAM" id="SSF53597">
    <property type="entry name" value="Dihydrofolate reductase-like"/>
    <property type="match status" value="1"/>
</dbReference>
<dbReference type="GO" id="GO:0008703">
    <property type="term" value="F:5-amino-6-(5-phosphoribosylamino)uracil reductase activity"/>
    <property type="evidence" value="ECO:0007669"/>
    <property type="project" value="InterPro"/>
</dbReference>
<dbReference type="Pfam" id="PF01872">
    <property type="entry name" value="RibD_C"/>
    <property type="match status" value="1"/>
</dbReference>
<sequence length="204" mass="22379">MVTVKVAQSLDGKIALREGMRTYLTDGLANADVDQVRAGQQAILVGSETALADDPQLLVKQAVMYPPIRIVLDRRGRLQTSSRLHEQHGAPLWIFTENAQLKTRFTAANERIFVGKWTIQTVIEVLAKAGVQSLLVEGGSTIQAAFLQAGLVDQLIIYQVAELFGGNSLPAFAQMQSGERYAFHELSTEIIGNARKSVFERVVN</sequence>
<dbReference type="GO" id="GO:0009231">
    <property type="term" value="P:riboflavin biosynthetic process"/>
    <property type="evidence" value="ECO:0007669"/>
    <property type="project" value="InterPro"/>
</dbReference>
<dbReference type="PANTHER" id="PTHR38011">
    <property type="entry name" value="DIHYDROFOLATE REDUCTASE FAMILY PROTEIN (AFU_ORTHOLOGUE AFUA_8G06820)"/>
    <property type="match status" value="1"/>
</dbReference>
<evidence type="ECO:0000256" key="3">
    <source>
        <dbReference type="ARBA" id="ARBA00023002"/>
    </source>
</evidence>
<evidence type="ECO:0000313" key="6">
    <source>
        <dbReference type="Proteomes" id="UP000321429"/>
    </source>
</evidence>
<keyword evidence="2" id="KW-0521">NADP</keyword>
<comment type="pathway">
    <text evidence="1">Cofactor biosynthesis; riboflavin biosynthesis.</text>
</comment>
<dbReference type="PANTHER" id="PTHR38011:SF7">
    <property type="entry name" value="2,5-DIAMINO-6-RIBOSYLAMINO-4(3H)-PYRIMIDINONE 5'-PHOSPHATE REDUCTASE"/>
    <property type="match status" value="1"/>
</dbReference>
<dbReference type="InterPro" id="IPR024072">
    <property type="entry name" value="DHFR-like_dom_sf"/>
</dbReference>